<evidence type="ECO:0000313" key="1">
    <source>
        <dbReference type="EMBL" id="KAJ1211505.1"/>
    </source>
</evidence>
<gene>
    <name evidence="1" type="ORF">NDU88_006864</name>
</gene>
<proteinExistence type="predicted"/>
<name>A0AAV7WBT1_PLEWA</name>
<dbReference type="EMBL" id="JANPWB010000002">
    <property type="protein sequence ID" value="KAJ1211505.1"/>
    <property type="molecule type" value="Genomic_DNA"/>
</dbReference>
<accession>A0AAV7WBT1</accession>
<organism evidence="1 2">
    <name type="scientific">Pleurodeles waltl</name>
    <name type="common">Iberian ribbed newt</name>
    <dbReference type="NCBI Taxonomy" id="8319"/>
    <lineage>
        <taxon>Eukaryota</taxon>
        <taxon>Metazoa</taxon>
        <taxon>Chordata</taxon>
        <taxon>Craniata</taxon>
        <taxon>Vertebrata</taxon>
        <taxon>Euteleostomi</taxon>
        <taxon>Amphibia</taxon>
        <taxon>Batrachia</taxon>
        <taxon>Caudata</taxon>
        <taxon>Salamandroidea</taxon>
        <taxon>Salamandridae</taxon>
        <taxon>Pleurodelinae</taxon>
        <taxon>Pleurodeles</taxon>
    </lineage>
</organism>
<comment type="caution">
    <text evidence="1">The sequence shown here is derived from an EMBL/GenBank/DDBJ whole genome shotgun (WGS) entry which is preliminary data.</text>
</comment>
<evidence type="ECO:0000313" key="2">
    <source>
        <dbReference type="Proteomes" id="UP001066276"/>
    </source>
</evidence>
<sequence>MPLWVSLSLPAGDREFRGREGDLRGSRGLLGRLIAVVDASVAASSERGSASQHALLCQERVAGCKPSGSRLLVLPAQVSLSARDREFKRGEGPPWCSRYAELPCSRCRCTSRGVRQARVRLPGSTSLRGTDPGLQSLRLVFAGSPGVGLMLNTFNES</sequence>
<dbReference type="Proteomes" id="UP001066276">
    <property type="component" value="Chromosome 1_2"/>
</dbReference>
<protein>
    <submittedName>
        <fullName evidence="1">Uncharacterized protein</fullName>
    </submittedName>
</protein>
<keyword evidence="2" id="KW-1185">Reference proteome</keyword>
<reference evidence="1" key="1">
    <citation type="journal article" date="2022" name="bioRxiv">
        <title>Sequencing and chromosome-scale assembly of the giantPleurodeles waltlgenome.</title>
        <authorList>
            <person name="Brown T."/>
            <person name="Elewa A."/>
            <person name="Iarovenko S."/>
            <person name="Subramanian E."/>
            <person name="Araus A.J."/>
            <person name="Petzold A."/>
            <person name="Susuki M."/>
            <person name="Suzuki K.-i.T."/>
            <person name="Hayashi T."/>
            <person name="Toyoda A."/>
            <person name="Oliveira C."/>
            <person name="Osipova E."/>
            <person name="Leigh N.D."/>
            <person name="Simon A."/>
            <person name="Yun M.H."/>
        </authorList>
    </citation>
    <scope>NUCLEOTIDE SEQUENCE</scope>
    <source>
        <strain evidence="1">20211129_DDA</strain>
        <tissue evidence="1">Liver</tissue>
    </source>
</reference>
<dbReference type="AlphaFoldDB" id="A0AAV7WBT1"/>